<gene>
    <name evidence="2" type="ORF">ANN_13596</name>
</gene>
<name>A0ABQ8TND7_PERAM</name>
<keyword evidence="3" id="KW-1185">Reference proteome</keyword>
<feature type="region of interest" description="Disordered" evidence="1">
    <location>
        <begin position="240"/>
        <end position="280"/>
    </location>
</feature>
<evidence type="ECO:0000313" key="2">
    <source>
        <dbReference type="EMBL" id="KAJ4446895.1"/>
    </source>
</evidence>
<dbReference type="Proteomes" id="UP001148838">
    <property type="component" value="Unassembled WGS sequence"/>
</dbReference>
<evidence type="ECO:0000313" key="3">
    <source>
        <dbReference type="Proteomes" id="UP001148838"/>
    </source>
</evidence>
<protein>
    <submittedName>
        <fullName evidence="2">Uncharacterized protein</fullName>
    </submittedName>
</protein>
<accession>A0ABQ8TND7</accession>
<dbReference type="EMBL" id="JAJSOF020000009">
    <property type="protein sequence ID" value="KAJ4446895.1"/>
    <property type="molecule type" value="Genomic_DNA"/>
</dbReference>
<comment type="caution">
    <text evidence="2">The sequence shown here is derived from an EMBL/GenBank/DDBJ whole genome shotgun (WGS) entry which is preliminary data.</text>
</comment>
<evidence type="ECO:0000256" key="1">
    <source>
        <dbReference type="SAM" id="MobiDB-lite"/>
    </source>
</evidence>
<reference evidence="2 3" key="1">
    <citation type="journal article" date="2022" name="Allergy">
        <title>Genome assembly and annotation of Periplaneta americana reveal a comprehensive cockroach allergen profile.</title>
        <authorList>
            <person name="Wang L."/>
            <person name="Xiong Q."/>
            <person name="Saelim N."/>
            <person name="Wang L."/>
            <person name="Nong W."/>
            <person name="Wan A.T."/>
            <person name="Shi M."/>
            <person name="Liu X."/>
            <person name="Cao Q."/>
            <person name="Hui J.H.L."/>
            <person name="Sookrung N."/>
            <person name="Leung T.F."/>
            <person name="Tungtrongchitr A."/>
            <person name="Tsui S.K.W."/>
        </authorList>
    </citation>
    <scope>NUCLEOTIDE SEQUENCE [LARGE SCALE GENOMIC DNA]</scope>
    <source>
        <strain evidence="2">PWHHKU_190912</strain>
    </source>
</reference>
<feature type="compositionally biased region" description="Basic and acidic residues" evidence="1">
    <location>
        <begin position="246"/>
        <end position="257"/>
    </location>
</feature>
<organism evidence="2 3">
    <name type="scientific">Periplaneta americana</name>
    <name type="common">American cockroach</name>
    <name type="synonym">Blatta americana</name>
    <dbReference type="NCBI Taxonomy" id="6978"/>
    <lineage>
        <taxon>Eukaryota</taxon>
        <taxon>Metazoa</taxon>
        <taxon>Ecdysozoa</taxon>
        <taxon>Arthropoda</taxon>
        <taxon>Hexapoda</taxon>
        <taxon>Insecta</taxon>
        <taxon>Pterygota</taxon>
        <taxon>Neoptera</taxon>
        <taxon>Polyneoptera</taxon>
        <taxon>Dictyoptera</taxon>
        <taxon>Blattodea</taxon>
        <taxon>Blattoidea</taxon>
        <taxon>Blattidae</taxon>
        <taxon>Blattinae</taxon>
        <taxon>Periplaneta</taxon>
    </lineage>
</organism>
<sequence length="444" mass="50030">MVFLVGLNYNNPDSPYLNFVVWSRVVVQLQHAILRGYLRRAQLCGSRCEPSQSRSNHFRRMHLSLFPSRSSEVCFGNLDGLQQLCSSCYKTDILNFLAGRVPSLPSEKSYRDKHPVDIDVKKIADIRKLLQYVPDEHMAFYRDIVQWKTVATTEALVTKGRGRLPDEKGRGTALLCGQCACCIVHVNLGLASCLLTVTYAVEVTLKDLLESIGVGLPSKDIVQEKYKAWKSHESTCKFQSGSSRRAVSEKAHHRQDGDGSSGPAQSLHVASGDRPQAVTAQPQKCSISKLNWTLNCKKLLVTIYEHSKVLEIQTLARMQKRKRAQLEERASEDETNKQTQYHRYGVQERAAPASQYTNNRSRAVASYLGLALRNARWFESSWEKKFSHEISASVWDRCLPSIQEVSLQANASSCEASALFLLRHQEEKVVLCFLLSKSEAHPSK</sequence>
<proteinExistence type="predicted"/>